<reference evidence="1 2" key="1">
    <citation type="journal article" date="2015" name="Stand. Genomic Sci.">
        <title>Genomic Encyclopedia of Bacterial and Archaeal Type Strains, Phase III: the genomes of soil and plant-associated and newly described type strains.</title>
        <authorList>
            <person name="Whitman W.B."/>
            <person name="Woyke T."/>
            <person name="Klenk H.P."/>
            <person name="Zhou Y."/>
            <person name="Lilburn T.G."/>
            <person name="Beck B.J."/>
            <person name="De Vos P."/>
            <person name="Vandamme P."/>
            <person name="Eisen J.A."/>
            <person name="Garrity G."/>
            <person name="Hugenholtz P."/>
            <person name="Kyrpides N.C."/>
        </authorList>
    </citation>
    <scope>NUCLEOTIDE SEQUENCE [LARGE SCALE GENOMIC DNA]</scope>
    <source>
        <strain evidence="1 2">CGMCC 1.5364</strain>
    </source>
</reference>
<comment type="caution">
    <text evidence="1">The sequence shown here is derived from an EMBL/GenBank/DDBJ whole genome shotgun (WGS) entry which is preliminary data.</text>
</comment>
<evidence type="ECO:0000313" key="2">
    <source>
        <dbReference type="Proteomes" id="UP000316225"/>
    </source>
</evidence>
<name>A0A562NMV3_9RHOB</name>
<sequence length="496" mass="55973">MADILRTHGYRAQIAQDAAGAAGFAHCLVISPQNFRRLPPNYIAFQLEQSVSQRWFTPDYVGKLEAARAVLDYSCENLGFLQEKGLPFERLFWLPIDTDPTVARGKKSAARKGALFYGDAFSPRRKEILTQLKAAIPELQIATNLFGADLSTALRNTAVVVNVHFYDGALLETTRINQALSHGAMVVSEVGADAANHGALRDVVDFAPVGDVEALIRLTRRALDDAEHRQARLGTIASFATRTDNRFRAGFRRFLLAQDMISFDEFNQAEPNWPAPLEAEVTRRICLTLPETSARRTQFLSQAPAADFMLWDGLRGQPGWRGAAFSHSQICRRLIAEGEELAIICEDDVLFPADFEERLDLVQRYLARTEWEMFSGFIADLHPEAKILAIEEFEGVTFVHIDRAVSMVFNILRRPVMQHLAEWNAENDNPYTNTIDRWLENRPTRVVVALPFLVGHRSDAKSTLREDQITRYDELSQRSLELLDRKIRAFRAGRAG</sequence>
<dbReference type="Proteomes" id="UP000316225">
    <property type="component" value="Unassembled WGS sequence"/>
</dbReference>
<dbReference type="AlphaFoldDB" id="A0A562NMV3"/>
<accession>A0A562NMV3</accession>
<evidence type="ECO:0008006" key="3">
    <source>
        <dbReference type="Google" id="ProtNLM"/>
    </source>
</evidence>
<proteinExistence type="predicted"/>
<protein>
    <recommendedName>
        <fullName evidence="3">Glycosyl transferase family 25</fullName>
    </recommendedName>
</protein>
<keyword evidence="2" id="KW-1185">Reference proteome</keyword>
<organism evidence="1 2">
    <name type="scientific">Paracoccus sulfuroxidans</name>
    <dbReference type="NCBI Taxonomy" id="384678"/>
    <lineage>
        <taxon>Bacteria</taxon>
        <taxon>Pseudomonadati</taxon>
        <taxon>Pseudomonadota</taxon>
        <taxon>Alphaproteobacteria</taxon>
        <taxon>Rhodobacterales</taxon>
        <taxon>Paracoccaceae</taxon>
        <taxon>Paracoccus</taxon>
    </lineage>
</organism>
<gene>
    <name evidence="1" type="ORF">IQ24_02462</name>
</gene>
<dbReference type="EMBL" id="VLKU01000007">
    <property type="protein sequence ID" value="TWI33321.1"/>
    <property type="molecule type" value="Genomic_DNA"/>
</dbReference>
<evidence type="ECO:0000313" key="1">
    <source>
        <dbReference type="EMBL" id="TWI33321.1"/>
    </source>
</evidence>